<dbReference type="SUPFAM" id="SSF53474">
    <property type="entry name" value="alpha/beta-Hydrolases"/>
    <property type="match status" value="1"/>
</dbReference>
<gene>
    <name evidence="3" type="ORF">BDU57DRAFT_468742</name>
</gene>
<organism evidence="3 4">
    <name type="scientific">Ampelomyces quisqualis</name>
    <name type="common">Powdery mildew agent</name>
    <dbReference type="NCBI Taxonomy" id="50730"/>
    <lineage>
        <taxon>Eukaryota</taxon>
        <taxon>Fungi</taxon>
        <taxon>Dikarya</taxon>
        <taxon>Ascomycota</taxon>
        <taxon>Pezizomycotina</taxon>
        <taxon>Dothideomycetes</taxon>
        <taxon>Pleosporomycetidae</taxon>
        <taxon>Pleosporales</taxon>
        <taxon>Pleosporineae</taxon>
        <taxon>Phaeosphaeriaceae</taxon>
        <taxon>Ampelomyces</taxon>
    </lineage>
</organism>
<protein>
    <submittedName>
        <fullName evidence="3">Alpha/Beta hydrolase protein</fullName>
    </submittedName>
</protein>
<dbReference type="Proteomes" id="UP000800096">
    <property type="component" value="Unassembled WGS sequence"/>
</dbReference>
<evidence type="ECO:0000313" key="4">
    <source>
        <dbReference type="Proteomes" id="UP000800096"/>
    </source>
</evidence>
<reference evidence="3" key="1">
    <citation type="journal article" date="2020" name="Stud. Mycol.">
        <title>101 Dothideomycetes genomes: a test case for predicting lifestyles and emergence of pathogens.</title>
        <authorList>
            <person name="Haridas S."/>
            <person name="Albert R."/>
            <person name="Binder M."/>
            <person name="Bloem J."/>
            <person name="Labutti K."/>
            <person name="Salamov A."/>
            <person name="Andreopoulos B."/>
            <person name="Baker S."/>
            <person name="Barry K."/>
            <person name="Bills G."/>
            <person name="Bluhm B."/>
            <person name="Cannon C."/>
            <person name="Castanera R."/>
            <person name="Culley D."/>
            <person name="Daum C."/>
            <person name="Ezra D."/>
            <person name="Gonzalez J."/>
            <person name="Henrissat B."/>
            <person name="Kuo A."/>
            <person name="Liang C."/>
            <person name="Lipzen A."/>
            <person name="Lutzoni F."/>
            <person name="Magnuson J."/>
            <person name="Mondo S."/>
            <person name="Nolan M."/>
            <person name="Ohm R."/>
            <person name="Pangilinan J."/>
            <person name="Park H.-J."/>
            <person name="Ramirez L."/>
            <person name="Alfaro M."/>
            <person name="Sun H."/>
            <person name="Tritt A."/>
            <person name="Yoshinaga Y."/>
            <person name="Zwiers L.-H."/>
            <person name="Turgeon B."/>
            <person name="Goodwin S."/>
            <person name="Spatafora J."/>
            <person name="Crous P."/>
            <person name="Grigoriev I."/>
        </authorList>
    </citation>
    <scope>NUCLEOTIDE SEQUENCE</scope>
    <source>
        <strain evidence="3">HMLAC05119</strain>
    </source>
</reference>
<sequence>MPPPLVSQAQVKELPFIAKFAWFMFKLGFGLVSLATVWTTAVLKDGVLWAKDTEEEKDQLAAAQEKYWSLRRDPLPGFRHAFFTTTTGARLHYITNAEAGAPDFKNMCLFIHGFPDSFLLWRHIIQSPELQHKHILIAVDLPGYGGSDSLPSYGPDEILETMTEFILDMRRQYMQINRRVVVATHDWGALVGFRLAAEASQLADHWIITSGILPRLTTVNAAANMSLSRKMFRTYLYSPWHLGLLKNGWATFGPVRSQFRRSFYIFCFHLPKPFSNFFGMFGNYWFLRTMHSLSKGKLGKDEKLLGCLNPKEAGEAMAMSIGPGMRQLDENPEDNSSLRYGESLRKRLHDRGMSEKARIYQDGLFLGKWEKSLQTAVALFEIGAADEGTMAHQHIAALKAPATILLGERDPAFDWQLALTGIKEFLTRGSHVVMVKDAGHWLPLEPSGRRVVEKVISWALNEEAKTEREGKSTLFATMSDARVVLEM</sequence>
<keyword evidence="1" id="KW-0472">Membrane</keyword>
<evidence type="ECO:0000259" key="2">
    <source>
        <dbReference type="Pfam" id="PF00561"/>
    </source>
</evidence>
<evidence type="ECO:0000256" key="1">
    <source>
        <dbReference type="SAM" id="Phobius"/>
    </source>
</evidence>
<dbReference type="PANTHER" id="PTHR43689:SF8">
    <property type="entry name" value="ALPHA_BETA-HYDROLASES SUPERFAMILY PROTEIN"/>
    <property type="match status" value="1"/>
</dbReference>
<dbReference type="AlphaFoldDB" id="A0A6A5QVZ8"/>
<name>A0A6A5QVZ8_AMPQU</name>
<evidence type="ECO:0000313" key="3">
    <source>
        <dbReference type="EMBL" id="KAF1919088.1"/>
    </source>
</evidence>
<dbReference type="OrthoDB" id="6431331at2759"/>
<dbReference type="InterPro" id="IPR000639">
    <property type="entry name" value="Epox_hydrolase-like"/>
</dbReference>
<dbReference type="EMBL" id="ML979133">
    <property type="protein sequence ID" value="KAF1919088.1"/>
    <property type="molecule type" value="Genomic_DNA"/>
</dbReference>
<feature type="transmembrane region" description="Helical" evidence="1">
    <location>
        <begin position="20"/>
        <end position="43"/>
    </location>
</feature>
<dbReference type="InterPro" id="IPR000073">
    <property type="entry name" value="AB_hydrolase_1"/>
</dbReference>
<keyword evidence="1" id="KW-1133">Transmembrane helix</keyword>
<feature type="domain" description="AB hydrolase-1" evidence="2">
    <location>
        <begin position="109"/>
        <end position="211"/>
    </location>
</feature>
<dbReference type="GO" id="GO:0016787">
    <property type="term" value="F:hydrolase activity"/>
    <property type="evidence" value="ECO:0007669"/>
    <property type="project" value="UniProtKB-KW"/>
</dbReference>
<keyword evidence="3" id="KW-0378">Hydrolase</keyword>
<dbReference type="PANTHER" id="PTHR43689">
    <property type="entry name" value="HYDROLASE"/>
    <property type="match status" value="1"/>
</dbReference>
<dbReference type="InterPro" id="IPR029058">
    <property type="entry name" value="AB_hydrolase_fold"/>
</dbReference>
<dbReference type="Pfam" id="PF00561">
    <property type="entry name" value="Abhydrolase_1"/>
    <property type="match status" value="1"/>
</dbReference>
<keyword evidence="1" id="KW-0812">Transmembrane</keyword>
<proteinExistence type="predicted"/>
<dbReference type="PRINTS" id="PR00412">
    <property type="entry name" value="EPOXHYDRLASE"/>
</dbReference>
<dbReference type="Gene3D" id="3.40.50.1820">
    <property type="entry name" value="alpha/beta hydrolase"/>
    <property type="match status" value="1"/>
</dbReference>
<keyword evidence="4" id="KW-1185">Reference proteome</keyword>
<accession>A0A6A5QVZ8</accession>